<dbReference type="PROSITE" id="PS51767">
    <property type="entry name" value="PEPTIDASE_A1"/>
    <property type="match status" value="1"/>
</dbReference>
<dbReference type="GO" id="GO:0004190">
    <property type="term" value="F:aspartic-type endopeptidase activity"/>
    <property type="evidence" value="ECO:0007669"/>
    <property type="project" value="UniProtKB-KW"/>
</dbReference>
<feature type="domain" description="Peptidase A1" evidence="9">
    <location>
        <begin position="99"/>
        <end position="442"/>
    </location>
</feature>
<evidence type="ECO:0000256" key="2">
    <source>
        <dbReference type="ARBA" id="ARBA00007447"/>
    </source>
</evidence>
<accession>A0A9Q0FQ12</accession>
<dbReference type="SUPFAM" id="SSF50630">
    <property type="entry name" value="Acid proteases"/>
    <property type="match status" value="1"/>
</dbReference>
<dbReference type="GO" id="GO:0005576">
    <property type="term" value="C:extracellular region"/>
    <property type="evidence" value="ECO:0007669"/>
    <property type="project" value="UniProtKB-SubCell"/>
</dbReference>
<evidence type="ECO:0000313" key="11">
    <source>
        <dbReference type="Proteomes" id="UP001141552"/>
    </source>
</evidence>
<dbReference type="InterPro" id="IPR032799">
    <property type="entry name" value="TAXi_C"/>
</dbReference>
<evidence type="ECO:0000259" key="9">
    <source>
        <dbReference type="PROSITE" id="PS51767"/>
    </source>
</evidence>
<keyword evidence="11" id="KW-1185">Reference proteome</keyword>
<dbReference type="InterPro" id="IPR033121">
    <property type="entry name" value="PEPTIDASE_A1"/>
</dbReference>
<dbReference type="AlphaFoldDB" id="A0A9Q0FQ12"/>
<comment type="subcellular location">
    <subcellularLocation>
        <location evidence="1">Secreted</location>
    </subcellularLocation>
</comment>
<dbReference type="InterPro" id="IPR034161">
    <property type="entry name" value="Pepsin-like_plant"/>
</dbReference>
<gene>
    <name evidence="10" type="ORF">Tsubulata_036650</name>
</gene>
<dbReference type="PROSITE" id="PS00141">
    <property type="entry name" value="ASP_PROTEASE"/>
    <property type="match status" value="1"/>
</dbReference>
<keyword evidence="6" id="KW-0378">Hydrolase</keyword>
<feature type="transmembrane region" description="Helical" evidence="8">
    <location>
        <begin position="7"/>
        <end position="30"/>
    </location>
</feature>
<dbReference type="OrthoDB" id="2747330at2759"/>
<dbReference type="FunFam" id="2.40.70.10:FF:000050">
    <property type="entry name" value="Aspartic proteinase CDR1"/>
    <property type="match status" value="1"/>
</dbReference>
<evidence type="ECO:0000256" key="7">
    <source>
        <dbReference type="ARBA" id="ARBA00023180"/>
    </source>
</evidence>
<evidence type="ECO:0000256" key="4">
    <source>
        <dbReference type="ARBA" id="ARBA00022670"/>
    </source>
</evidence>
<dbReference type="InterPro" id="IPR032861">
    <property type="entry name" value="TAXi_N"/>
</dbReference>
<evidence type="ECO:0000313" key="10">
    <source>
        <dbReference type="EMBL" id="KAJ4834590.1"/>
    </source>
</evidence>
<evidence type="ECO:0000256" key="8">
    <source>
        <dbReference type="SAM" id="Phobius"/>
    </source>
</evidence>
<dbReference type="EMBL" id="JAKUCV010004663">
    <property type="protein sequence ID" value="KAJ4834590.1"/>
    <property type="molecule type" value="Genomic_DNA"/>
</dbReference>
<keyword evidence="8" id="KW-1133">Transmembrane helix</keyword>
<dbReference type="InterPro" id="IPR001969">
    <property type="entry name" value="Aspartic_peptidase_AS"/>
</dbReference>
<dbReference type="PANTHER" id="PTHR47967">
    <property type="entry name" value="OS07G0603500 PROTEIN-RELATED"/>
    <property type="match status" value="1"/>
</dbReference>
<evidence type="ECO:0000256" key="6">
    <source>
        <dbReference type="ARBA" id="ARBA00022801"/>
    </source>
</evidence>
<dbReference type="Pfam" id="PF14543">
    <property type="entry name" value="TAXi_N"/>
    <property type="match status" value="1"/>
</dbReference>
<keyword evidence="5" id="KW-0064">Aspartyl protease</keyword>
<keyword evidence="3" id="KW-0964">Secreted</keyword>
<organism evidence="10 11">
    <name type="scientific">Turnera subulata</name>
    <dbReference type="NCBI Taxonomy" id="218843"/>
    <lineage>
        <taxon>Eukaryota</taxon>
        <taxon>Viridiplantae</taxon>
        <taxon>Streptophyta</taxon>
        <taxon>Embryophyta</taxon>
        <taxon>Tracheophyta</taxon>
        <taxon>Spermatophyta</taxon>
        <taxon>Magnoliopsida</taxon>
        <taxon>eudicotyledons</taxon>
        <taxon>Gunneridae</taxon>
        <taxon>Pentapetalae</taxon>
        <taxon>rosids</taxon>
        <taxon>fabids</taxon>
        <taxon>Malpighiales</taxon>
        <taxon>Passifloraceae</taxon>
        <taxon>Turnera</taxon>
    </lineage>
</organism>
<keyword evidence="7" id="KW-0325">Glycoprotein</keyword>
<name>A0A9Q0FQ12_9ROSI</name>
<keyword evidence="8" id="KW-0472">Membrane</keyword>
<dbReference type="Pfam" id="PF14541">
    <property type="entry name" value="TAXi_C"/>
    <property type="match status" value="1"/>
</dbReference>
<dbReference type="Proteomes" id="UP001141552">
    <property type="component" value="Unassembled WGS sequence"/>
</dbReference>
<keyword evidence="8" id="KW-0812">Transmembrane</keyword>
<sequence length="450" mass="48029">MASTTTILNLFASTTSLCLAIGVCMLSVIIEASSSSSSSCIYGGFTVNLIPRDSDHQLSQFDRLRNAAYRSMSRINRLRHSSLTEKALQSEIVAGGGEYLMRISIGTPPVELLAIADTGSDLIWTQCRPYRRSSSYHAVACGSKLCNALDNDVRACVDQKSSSSSSSACGYTYSYGDHSFTNGNLATETFRIGSSSSSSVEEGVVFGCGNRNGGTFEEQAAGIIGLGGGPLSLNSQLGDSIGGKFSYCLVPLTSSSSPSINNATSKISFGKQSVVHGPDAVVTPLVPKEPQTYYYLTLEAISVGQKRLPYNTVGNAALEGNIIIDSGTTLTFLDSEFFNELESAVEGAVKNGKRVSDPKGIFSICFQDGDNNNDNMELPVLTAHFRGAADVKLEPVNTFAQAEEGLLCFTMIPSNDIAIFGNLAQMNYLVGYDLHQRTVSFKPTDCANHH</sequence>
<evidence type="ECO:0000256" key="1">
    <source>
        <dbReference type="ARBA" id="ARBA00004613"/>
    </source>
</evidence>
<protein>
    <recommendedName>
        <fullName evidence="9">Peptidase A1 domain-containing protein</fullName>
    </recommendedName>
</protein>
<evidence type="ECO:0000256" key="5">
    <source>
        <dbReference type="ARBA" id="ARBA00022750"/>
    </source>
</evidence>
<dbReference type="Gene3D" id="2.40.70.10">
    <property type="entry name" value="Acid Proteases"/>
    <property type="match status" value="2"/>
</dbReference>
<dbReference type="CDD" id="cd05476">
    <property type="entry name" value="pepsin_A_like_plant"/>
    <property type="match status" value="1"/>
</dbReference>
<dbReference type="PANTHER" id="PTHR47967:SF128">
    <property type="entry name" value="ASPARTIC PROTEINASE CDR1-LIKE"/>
    <property type="match status" value="1"/>
</dbReference>
<reference evidence="10" key="1">
    <citation type="submission" date="2022-02" db="EMBL/GenBank/DDBJ databases">
        <authorList>
            <person name="Henning P.M."/>
            <person name="McCubbin A.G."/>
            <person name="Shore J.S."/>
        </authorList>
    </citation>
    <scope>NUCLEOTIDE SEQUENCE</scope>
    <source>
        <strain evidence="10">F60SS</strain>
        <tissue evidence="10">Leaves</tissue>
    </source>
</reference>
<reference evidence="10" key="2">
    <citation type="journal article" date="2023" name="Plants (Basel)">
        <title>Annotation of the Turnera subulata (Passifloraceae) Draft Genome Reveals the S-Locus Evolved after the Divergence of Turneroideae from Passifloroideae in a Stepwise Manner.</title>
        <authorList>
            <person name="Henning P.M."/>
            <person name="Roalson E.H."/>
            <person name="Mir W."/>
            <person name="McCubbin A.G."/>
            <person name="Shore J.S."/>
        </authorList>
    </citation>
    <scope>NUCLEOTIDE SEQUENCE</scope>
    <source>
        <strain evidence="10">F60SS</strain>
    </source>
</reference>
<evidence type="ECO:0000256" key="3">
    <source>
        <dbReference type="ARBA" id="ARBA00022525"/>
    </source>
</evidence>
<proteinExistence type="inferred from homology"/>
<dbReference type="InterPro" id="IPR021109">
    <property type="entry name" value="Peptidase_aspartic_dom_sf"/>
</dbReference>
<comment type="similarity">
    <text evidence="2">Belongs to the peptidase A1 family.</text>
</comment>
<dbReference type="GO" id="GO:0006508">
    <property type="term" value="P:proteolysis"/>
    <property type="evidence" value="ECO:0007669"/>
    <property type="project" value="UniProtKB-KW"/>
</dbReference>
<comment type="caution">
    <text evidence="10">The sequence shown here is derived from an EMBL/GenBank/DDBJ whole genome shotgun (WGS) entry which is preliminary data.</text>
</comment>
<dbReference type="InterPro" id="IPR051708">
    <property type="entry name" value="Plant_Aspart_Prot_A1"/>
</dbReference>
<keyword evidence="4" id="KW-0645">Protease</keyword>